<evidence type="ECO:0000256" key="1">
    <source>
        <dbReference type="SAM" id="Phobius"/>
    </source>
</evidence>
<dbReference type="EMBL" id="HBUF01001945">
    <property type="protein sequence ID" value="CAG6606084.1"/>
    <property type="molecule type" value="Transcribed_RNA"/>
</dbReference>
<feature type="transmembrane region" description="Helical" evidence="1">
    <location>
        <begin position="13"/>
        <end position="34"/>
    </location>
</feature>
<keyword evidence="1" id="KW-1133">Transmembrane helix</keyword>
<reference evidence="2" key="1">
    <citation type="submission" date="2021-05" db="EMBL/GenBank/DDBJ databases">
        <authorList>
            <person name="Alioto T."/>
            <person name="Alioto T."/>
            <person name="Gomez Garrido J."/>
        </authorList>
    </citation>
    <scope>NUCLEOTIDE SEQUENCE</scope>
</reference>
<keyword evidence="1" id="KW-0472">Membrane</keyword>
<protein>
    <submittedName>
        <fullName evidence="2">Uncharacterized protein</fullName>
    </submittedName>
</protein>
<dbReference type="AlphaFoldDB" id="A0A8D8PLG6"/>
<evidence type="ECO:0000313" key="2">
    <source>
        <dbReference type="EMBL" id="CAG6606084.1"/>
    </source>
</evidence>
<sequence>MDGINSNLYLIKLIIYFVRSNFLSFHWPIFSFLFKTRYLIIKFVKLLKLLSEHLHVPCPHLQDCSISTNNLFNKGKRTLIVLCESQINHPSCKIEYVYSIIAEPEP</sequence>
<proteinExistence type="predicted"/>
<keyword evidence="1" id="KW-0812">Transmembrane</keyword>
<organism evidence="2">
    <name type="scientific">Cacopsylla melanoneura</name>
    <dbReference type="NCBI Taxonomy" id="428564"/>
    <lineage>
        <taxon>Eukaryota</taxon>
        <taxon>Metazoa</taxon>
        <taxon>Ecdysozoa</taxon>
        <taxon>Arthropoda</taxon>
        <taxon>Hexapoda</taxon>
        <taxon>Insecta</taxon>
        <taxon>Pterygota</taxon>
        <taxon>Neoptera</taxon>
        <taxon>Paraneoptera</taxon>
        <taxon>Hemiptera</taxon>
        <taxon>Sternorrhyncha</taxon>
        <taxon>Psylloidea</taxon>
        <taxon>Psyllidae</taxon>
        <taxon>Psyllinae</taxon>
        <taxon>Cacopsylla</taxon>
    </lineage>
</organism>
<accession>A0A8D8PLG6</accession>
<name>A0A8D8PLG6_9HEMI</name>